<dbReference type="Proteomes" id="UP001454036">
    <property type="component" value="Unassembled WGS sequence"/>
</dbReference>
<protein>
    <submittedName>
        <fullName evidence="1">Uncharacterized protein</fullName>
    </submittedName>
</protein>
<evidence type="ECO:0000313" key="2">
    <source>
        <dbReference type="Proteomes" id="UP001454036"/>
    </source>
</evidence>
<proteinExistence type="predicted"/>
<comment type="caution">
    <text evidence="1">The sequence shown here is derived from an EMBL/GenBank/DDBJ whole genome shotgun (WGS) entry which is preliminary data.</text>
</comment>
<dbReference type="EMBL" id="BAABME010001145">
    <property type="protein sequence ID" value="GAA0147822.1"/>
    <property type="molecule type" value="Genomic_DNA"/>
</dbReference>
<sequence>MIQIARPQLQLSSHGKVKKFRLFKNRSDPTLSPHDSSRPQLQLCSHAGKRKEIFEDEVDSIEDRNCKHVRSRMTVSPSKVPSGGDIFLQSTNETLDGDVGLNSEDLEILESLMGDLENEEIGEQASSLKGIKLVMLLRR</sequence>
<name>A0AAV3PCR6_LITER</name>
<dbReference type="AlphaFoldDB" id="A0AAV3PCR6"/>
<keyword evidence="2" id="KW-1185">Reference proteome</keyword>
<gene>
    <name evidence="1" type="ORF">LIER_07429</name>
</gene>
<reference evidence="1 2" key="1">
    <citation type="submission" date="2024-01" db="EMBL/GenBank/DDBJ databases">
        <title>The complete chloroplast genome sequence of Lithospermum erythrorhizon: insights into the phylogenetic relationship among Boraginaceae species and the maternal lineages of purple gromwells.</title>
        <authorList>
            <person name="Okada T."/>
            <person name="Watanabe K."/>
        </authorList>
    </citation>
    <scope>NUCLEOTIDE SEQUENCE [LARGE SCALE GENOMIC DNA]</scope>
</reference>
<accession>A0AAV3PCR6</accession>
<organism evidence="1 2">
    <name type="scientific">Lithospermum erythrorhizon</name>
    <name type="common">Purple gromwell</name>
    <name type="synonym">Lithospermum officinale var. erythrorhizon</name>
    <dbReference type="NCBI Taxonomy" id="34254"/>
    <lineage>
        <taxon>Eukaryota</taxon>
        <taxon>Viridiplantae</taxon>
        <taxon>Streptophyta</taxon>
        <taxon>Embryophyta</taxon>
        <taxon>Tracheophyta</taxon>
        <taxon>Spermatophyta</taxon>
        <taxon>Magnoliopsida</taxon>
        <taxon>eudicotyledons</taxon>
        <taxon>Gunneridae</taxon>
        <taxon>Pentapetalae</taxon>
        <taxon>asterids</taxon>
        <taxon>lamiids</taxon>
        <taxon>Boraginales</taxon>
        <taxon>Boraginaceae</taxon>
        <taxon>Boraginoideae</taxon>
        <taxon>Lithospermeae</taxon>
        <taxon>Lithospermum</taxon>
    </lineage>
</organism>
<evidence type="ECO:0000313" key="1">
    <source>
        <dbReference type="EMBL" id="GAA0147822.1"/>
    </source>
</evidence>